<dbReference type="GO" id="GO:0016787">
    <property type="term" value="F:hydrolase activity"/>
    <property type="evidence" value="ECO:0007669"/>
    <property type="project" value="InterPro"/>
</dbReference>
<dbReference type="Proteomes" id="UP001178507">
    <property type="component" value="Unassembled WGS sequence"/>
</dbReference>
<dbReference type="EMBL" id="CAUJNA010001511">
    <property type="protein sequence ID" value="CAJ1387373.1"/>
    <property type="molecule type" value="Genomic_DNA"/>
</dbReference>
<dbReference type="InterPro" id="IPR051363">
    <property type="entry name" value="RLR_Helicase"/>
</dbReference>
<dbReference type="InterPro" id="IPR001650">
    <property type="entry name" value="Helicase_C-like"/>
</dbReference>
<dbReference type="SUPFAM" id="SSF52540">
    <property type="entry name" value="P-loop containing nucleoside triphosphate hydrolases"/>
    <property type="match status" value="1"/>
</dbReference>
<dbReference type="PANTHER" id="PTHR14074">
    <property type="entry name" value="HELICASE WITH DEATH DOMAIN-RELATED"/>
    <property type="match status" value="1"/>
</dbReference>
<feature type="domain" description="Helicase ATP-binding" evidence="3">
    <location>
        <begin position="11"/>
        <end position="165"/>
    </location>
</feature>
<dbReference type="PANTHER" id="PTHR14074:SF16">
    <property type="entry name" value="ANTIVIRAL INNATE IMMUNE RESPONSE RECEPTOR RIG-I"/>
    <property type="match status" value="1"/>
</dbReference>
<dbReference type="GO" id="GO:0005524">
    <property type="term" value="F:ATP binding"/>
    <property type="evidence" value="ECO:0007669"/>
    <property type="project" value="InterPro"/>
</dbReference>
<dbReference type="PROSITE" id="PS51194">
    <property type="entry name" value="HELICASE_CTER"/>
    <property type="match status" value="1"/>
</dbReference>
<dbReference type="GO" id="GO:0003723">
    <property type="term" value="F:RNA binding"/>
    <property type="evidence" value="ECO:0007669"/>
    <property type="project" value="UniProtKB-UniRule"/>
</dbReference>
<dbReference type="InterPro" id="IPR006935">
    <property type="entry name" value="Helicase/UvrB_N"/>
</dbReference>
<evidence type="ECO:0000313" key="6">
    <source>
        <dbReference type="Proteomes" id="UP001178507"/>
    </source>
</evidence>
<organism evidence="5 6">
    <name type="scientific">Effrenium voratum</name>
    <dbReference type="NCBI Taxonomy" id="2562239"/>
    <lineage>
        <taxon>Eukaryota</taxon>
        <taxon>Sar</taxon>
        <taxon>Alveolata</taxon>
        <taxon>Dinophyceae</taxon>
        <taxon>Suessiales</taxon>
        <taxon>Symbiodiniaceae</taxon>
        <taxon>Effrenium</taxon>
    </lineage>
</organism>
<dbReference type="AlphaFoldDB" id="A0AA36IGR9"/>
<dbReference type="SMART" id="SM00487">
    <property type="entry name" value="DEXDc"/>
    <property type="match status" value="1"/>
</dbReference>
<evidence type="ECO:0000256" key="1">
    <source>
        <dbReference type="PROSITE-ProRule" id="PRU00266"/>
    </source>
</evidence>
<keyword evidence="6" id="KW-1185">Reference proteome</keyword>
<dbReference type="InterPro" id="IPR014720">
    <property type="entry name" value="dsRBD_dom"/>
</dbReference>
<evidence type="ECO:0000259" key="2">
    <source>
        <dbReference type="PROSITE" id="PS50137"/>
    </source>
</evidence>
<reference evidence="5" key="1">
    <citation type="submission" date="2023-08" db="EMBL/GenBank/DDBJ databases">
        <authorList>
            <person name="Chen Y."/>
            <person name="Shah S."/>
            <person name="Dougan E. K."/>
            <person name="Thang M."/>
            <person name="Chan C."/>
        </authorList>
    </citation>
    <scope>NUCLEOTIDE SEQUENCE</scope>
</reference>
<sequence length="600" mass="65347">MQLRSYQLRIVQAVLAGGNSIVLLPTGAGKTLIAAEVIRTLGGACVFLVPTCLLVKQQAQAIRAWTQQDVGEYMGGAVLPQRFDILVSTPKAFQIAQAKTSSLAWSQFKLVVFDEVHHVLKDHPYRKLAQQLCKCDGPVVLGLTASLTYAVGEKKVQGDVSRICRELQVRVLETATQAELEASGYHCRAAAPELGAEIPSLVPENVVPETDRKPHLMGKIFFARLAAGSSTEFAQKLFGVVTSMEKALAADPSFQSPLKASSKTWGSYAHNKADRSPMYGALEHWYEALRVLLNSWEEAQDAAAAYLAMTGQRRLEASTWPAFVDKSHAEFWRACPEIWPRHEHLKEVLEHKFDALVATHGEFRGILFVQQRVMTHILEHVIRDAGLKQFTPACLYATSSPATSSLAVSSAQSQARLKAFASGAVNLLITTVVAEEGMDVPAANCVIRFDPMVNSVSLVQGRGRARQEGSAFVVLSERPDRPTAVLAEVEQKQLEICRSFQPGDVGADPAKEKAAQTSRERNAAAVLAKPGEALANLNLFCKKTKVELQEDFLQAGGWCCRLAYLSVLRSTTAEGTASSRKEAKKKAAEGLLAELQKSLA</sequence>
<comment type="caution">
    <text evidence="5">The sequence shown here is derived from an EMBL/GenBank/DDBJ whole genome shotgun (WGS) entry which is preliminary data.</text>
</comment>
<dbReference type="Gene3D" id="3.30.160.20">
    <property type="match status" value="1"/>
</dbReference>
<name>A0AA36IGR9_9DINO</name>
<protein>
    <submittedName>
        <fullName evidence="5">Uncharacterized protein</fullName>
    </submittedName>
</protein>
<dbReference type="GO" id="GO:0003677">
    <property type="term" value="F:DNA binding"/>
    <property type="evidence" value="ECO:0007669"/>
    <property type="project" value="InterPro"/>
</dbReference>
<dbReference type="PROSITE" id="PS51192">
    <property type="entry name" value="HELICASE_ATP_BIND_1"/>
    <property type="match status" value="1"/>
</dbReference>
<dbReference type="InterPro" id="IPR014001">
    <property type="entry name" value="Helicase_ATP-bd"/>
</dbReference>
<dbReference type="Pfam" id="PF00271">
    <property type="entry name" value="Helicase_C"/>
    <property type="match status" value="1"/>
</dbReference>
<gene>
    <name evidence="5" type="ORF">EVOR1521_LOCUS13465</name>
</gene>
<feature type="domain" description="DRBM" evidence="2">
    <location>
        <begin position="573"/>
        <end position="597"/>
    </location>
</feature>
<dbReference type="GO" id="GO:0005737">
    <property type="term" value="C:cytoplasm"/>
    <property type="evidence" value="ECO:0007669"/>
    <property type="project" value="TreeGrafter"/>
</dbReference>
<evidence type="ECO:0000313" key="5">
    <source>
        <dbReference type="EMBL" id="CAJ1387373.1"/>
    </source>
</evidence>
<accession>A0AA36IGR9</accession>
<dbReference type="Gene3D" id="3.40.50.300">
    <property type="entry name" value="P-loop containing nucleotide triphosphate hydrolases"/>
    <property type="match status" value="2"/>
</dbReference>
<keyword evidence="1" id="KW-0694">RNA-binding</keyword>
<dbReference type="InterPro" id="IPR027417">
    <property type="entry name" value="P-loop_NTPase"/>
</dbReference>
<proteinExistence type="predicted"/>
<feature type="domain" description="Helicase C-terminal" evidence="4">
    <location>
        <begin position="352"/>
        <end position="506"/>
    </location>
</feature>
<dbReference type="Pfam" id="PF04851">
    <property type="entry name" value="ResIII"/>
    <property type="match status" value="1"/>
</dbReference>
<dbReference type="SMART" id="SM00490">
    <property type="entry name" value="HELICc"/>
    <property type="match status" value="1"/>
</dbReference>
<evidence type="ECO:0000259" key="4">
    <source>
        <dbReference type="PROSITE" id="PS51194"/>
    </source>
</evidence>
<evidence type="ECO:0000259" key="3">
    <source>
        <dbReference type="PROSITE" id="PS51192"/>
    </source>
</evidence>
<dbReference type="PROSITE" id="PS50137">
    <property type="entry name" value="DS_RBD"/>
    <property type="match status" value="1"/>
</dbReference>